<dbReference type="PIRSF" id="PIRSF006278">
    <property type="entry name" value="ACCD_DCysDesulf"/>
    <property type="match status" value="1"/>
</dbReference>
<feature type="active site" description="Nucleophile" evidence="4">
    <location>
        <position position="51"/>
    </location>
</feature>
<proteinExistence type="inferred from homology"/>
<dbReference type="EMBL" id="JAAGVY010000019">
    <property type="protein sequence ID" value="NEN24095.1"/>
    <property type="molecule type" value="Genomic_DNA"/>
</dbReference>
<dbReference type="InterPro" id="IPR036052">
    <property type="entry name" value="TrpB-like_PALP_sf"/>
</dbReference>
<evidence type="ECO:0000313" key="7">
    <source>
        <dbReference type="EMBL" id="NEN24095.1"/>
    </source>
</evidence>
<evidence type="ECO:0000256" key="3">
    <source>
        <dbReference type="ARBA" id="ARBA00022898"/>
    </source>
</evidence>
<dbReference type="AlphaFoldDB" id="A0A7K3WTW7"/>
<feature type="modified residue" description="N6-(pyridoxal phosphate)lysine" evidence="5">
    <location>
        <position position="24"/>
    </location>
</feature>
<comment type="cofactor">
    <cofactor evidence="1">
        <name>pyridoxal 5'-phosphate</name>
        <dbReference type="ChEBI" id="CHEBI:597326"/>
    </cofactor>
</comment>
<evidence type="ECO:0000256" key="5">
    <source>
        <dbReference type="PIRSR" id="PIRSR006278-2"/>
    </source>
</evidence>
<evidence type="ECO:0000259" key="6">
    <source>
        <dbReference type="Pfam" id="PF00291"/>
    </source>
</evidence>
<dbReference type="Proteomes" id="UP000486602">
    <property type="component" value="Unassembled WGS sequence"/>
</dbReference>
<feature type="domain" description="Tryptophan synthase beta chain-like PALP" evidence="6">
    <location>
        <begin position="5"/>
        <end position="277"/>
    </location>
</feature>
<evidence type="ECO:0000256" key="4">
    <source>
        <dbReference type="PIRSR" id="PIRSR006278-1"/>
    </source>
</evidence>
<comment type="caution">
    <text evidence="7">The sequence shown here is derived from an EMBL/GenBank/DDBJ whole genome shotgun (WGS) entry which is preliminary data.</text>
</comment>
<dbReference type="GO" id="GO:0019148">
    <property type="term" value="F:D-cysteine desulfhydrase activity"/>
    <property type="evidence" value="ECO:0007669"/>
    <property type="project" value="TreeGrafter"/>
</dbReference>
<keyword evidence="8" id="KW-1185">Reference proteome</keyword>
<dbReference type="Gene3D" id="3.40.50.1100">
    <property type="match status" value="2"/>
</dbReference>
<name>A0A7K3WTW7_9FLAO</name>
<dbReference type="InterPro" id="IPR027278">
    <property type="entry name" value="ACCD_DCysDesulf"/>
</dbReference>
<sequence>MNKRNITLYIKRDDLIHDEISGNKWRKLKLNIEQAKHKGHDTLLTFGGAHSNHIAATASAAALYGLKSIGIIRGEDADPDNHTLKFAAEKGMQLEFVSRTDFKTLQDWESKDRLKELYGSFYLVPQGGANYYGVQGCMDIIKEIDLEVDRIFVSCGTATTLSGMAIANGGKSEIYGVSALKGGGFLLKELEENIRQVYKDAETERFIREKIHVLLPYHFGGYAKITPELIEFMRAFTSETSIKLDPVYTAKTAFAMSELAGKLNGLKPEKWVLIHSGGLQGIPAMEEKLGHSIY</sequence>
<dbReference type="InterPro" id="IPR001926">
    <property type="entry name" value="TrpB-like_PALP"/>
</dbReference>
<organism evidence="7 8">
    <name type="scientific">Cryomorpha ignava</name>
    <dbReference type="NCBI Taxonomy" id="101383"/>
    <lineage>
        <taxon>Bacteria</taxon>
        <taxon>Pseudomonadati</taxon>
        <taxon>Bacteroidota</taxon>
        <taxon>Flavobacteriia</taxon>
        <taxon>Flavobacteriales</taxon>
        <taxon>Cryomorphaceae</taxon>
        <taxon>Cryomorpha</taxon>
    </lineage>
</organism>
<dbReference type="SUPFAM" id="SSF53686">
    <property type="entry name" value="Tryptophan synthase beta subunit-like PLP-dependent enzymes"/>
    <property type="match status" value="1"/>
</dbReference>
<reference evidence="7 8" key="1">
    <citation type="submission" date="2020-02" db="EMBL/GenBank/DDBJ databases">
        <title>Out from the shadows clarifying the taxonomy of the family Cryomorphaceae and related taxa by utilizing the GTDB taxonomic framework.</title>
        <authorList>
            <person name="Bowman J.P."/>
        </authorList>
    </citation>
    <scope>NUCLEOTIDE SEQUENCE [LARGE SCALE GENOMIC DNA]</scope>
    <source>
        <strain evidence="7 8">QSSC 1-22</strain>
    </source>
</reference>
<protein>
    <submittedName>
        <fullName evidence="7">Pyridoxal-phosphate dependent enzyme</fullName>
    </submittedName>
</protein>
<dbReference type="Pfam" id="PF00291">
    <property type="entry name" value="PALP"/>
    <property type="match status" value="1"/>
</dbReference>
<comment type="similarity">
    <text evidence="2">Belongs to the ACC deaminase/D-cysteine desulfhydrase family.</text>
</comment>
<dbReference type="PANTHER" id="PTHR43780">
    <property type="entry name" value="1-AMINOCYCLOPROPANE-1-CARBOXYLATE DEAMINASE-RELATED"/>
    <property type="match status" value="1"/>
</dbReference>
<dbReference type="PANTHER" id="PTHR43780:SF2">
    <property type="entry name" value="1-AMINOCYCLOPROPANE-1-CARBOXYLATE DEAMINASE-RELATED"/>
    <property type="match status" value="1"/>
</dbReference>
<evidence type="ECO:0000256" key="1">
    <source>
        <dbReference type="ARBA" id="ARBA00001933"/>
    </source>
</evidence>
<gene>
    <name evidence="7" type="ORF">G3O08_11345</name>
</gene>
<evidence type="ECO:0000313" key="8">
    <source>
        <dbReference type="Proteomes" id="UP000486602"/>
    </source>
</evidence>
<evidence type="ECO:0000256" key="2">
    <source>
        <dbReference type="ARBA" id="ARBA00008639"/>
    </source>
</evidence>
<keyword evidence="3 5" id="KW-0663">Pyridoxal phosphate</keyword>
<accession>A0A7K3WTW7</accession>